<dbReference type="WBParaSite" id="PSU_v2.g2747.t1">
    <property type="protein sequence ID" value="PSU_v2.g2747.t1"/>
    <property type="gene ID" value="PSU_v2.g2747"/>
</dbReference>
<name>A0A914YRV6_9BILA</name>
<dbReference type="PANTHER" id="PTHR31424">
    <property type="entry name" value="PROTEIN CBG23806"/>
    <property type="match status" value="1"/>
</dbReference>
<evidence type="ECO:0000313" key="2">
    <source>
        <dbReference type="WBParaSite" id="PSU_v2.g2747.t1"/>
    </source>
</evidence>
<organism evidence="1 2">
    <name type="scientific">Panagrolaimus superbus</name>
    <dbReference type="NCBI Taxonomy" id="310955"/>
    <lineage>
        <taxon>Eukaryota</taxon>
        <taxon>Metazoa</taxon>
        <taxon>Ecdysozoa</taxon>
        <taxon>Nematoda</taxon>
        <taxon>Chromadorea</taxon>
        <taxon>Rhabditida</taxon>
        <taxon>Tylenchina</taxon>
        <taxon>Panagrolaimomorpha</taxon>
        <taxon>Panagrolaimoidea</taxon>
        <taxon>Panagrolaimidae</taxon>
        <taxon>Panagrolaimus</taxon>
    </lineage>
</organism>
<dbReference type="Proteomes" id="UP000887577">
    <property type="component" value="Unplaced"/>
</dbReference>
<sequence>MRKIESLAPGTSVSSAAEDFIMTPESSLAMSVMNVSSNYAINKAKKQILNEYGNQINVETSSTCSIKTYTFDQTFIKFLESIDPEEISSLQTVVFSADAGGDEITVTKTGWYPCGVKNPCSEKSFRILCSYEDKEAYEYLKSVFEVALSSLPKWKEGSFFNNLFIRIKAILTGDLKFLNGYCGLQGCQATYFCPTCLIRKNQLIERKRDAPLRTLAQLHEDYQHLQQLLTTATSGRAIAAAHQQCHSIKNEPMTNHFEISHICSGVCHTLAGAVNAFCKWANKLNKEKIGKLYADAGVKLQGHTKQLTGNHGRIMLDKLSNGTIYYDGEGHTLLLLLADIQKYAVAEILSEEQIAELLHCIEAFAYELSKREYDDIAKSSQHIHMIIAHVGPFVIEHHSWGLFSDQPGEAVHKTQNKFYSRIPKRYNNANSINKAVNRNDNFVGNTILQNKFNDKNNKL</sequence>
<evidence type="ECO:0000313" key="1">
    <source>
        <dbReference type="Proteomes" id="UP000887577"/>
    </source>
</evidence>
<keyword evidence="1" id="KW-1185">Reference proteome</keyword>
<dbReference type="PANTHER" id="PTHR31424:SF3">
    <property type="entry name" value="RING-TYPE DOMAIN-CONTAINING PROTEIN"/>
    <property type="match status" value="1"/>
</dbReference>
<reference evidence="2" key="1">
    <citation type="submission" date="2022-11" db="UniProtKB">
        <authorList>
            <consortium name="WormBaseParasite"/>
        </authorList>
    </citation>
    <scope>IDENTIFICATION</scope>
</reference>
<dbReference type="AlphaFoldDB" id="A0A914YRV6"/>
<proteinExistence type="predicted"/>
<protein>
    <submittedName>
        <fullName evidence="2">Uncharacterized protein</fullName>
    </submittedName>
</protein>
<accession>A0A914YRV6</accession>